<evidence type="ECO:0000259" key="3">
    <source>
        <dbReference type="Pfam" id="PF00626"/>
    </source>
</evidence>
<feature type="domain" description="Gelsolin-like" evidence="3">
    <location>
        <begin position="315"/>
        <end position="389"/>
    </location>
</feature>
<dbReference type="GO" id="GO:0005546">
    <property type="term" value="F:phosphatidylinositol-4,5-bisphosphate binding"/>
    <property type="evidence" value="ECO:0007669"/>
    <property type="project" value="TreeGrafter"/>
</dbReference>
<dbReference type="EMBL" id="KB007900">
    <property type="protein sequence ID" value="ELR21722.1"/>
    <property type="molecule type" value="Genomic_DNA"/>
</dbReference>
<dbReference type="GO" id="GO:0051015">
    <property type="term" value="F:actin filament binding"/>
    <property type="evidence" value="ECO:0007669"/>
    <property type="project" value="InterPro"/>
</dbReference>
<evidence type="ECO:0000256" key="1">
    <source>
        <dbReference type="ARBA" id="ARBA00022737"/>
    </source>
</evidence>
<dbReference type="CDD" id="cd11288">
    <property type="entry name" value="gelsolin_S5_like"/>
    <property type="match status" value="1"/>
</dbReference>
<protein>
    <submittedName>
        <fullName evidence="4">Gelsolin repeat-containing protein</fullName>
    </submittedName>
</protein>
<feature type="domain" description="Gelsolin-like" evidence="3">
    <location>
        <begin position="49"/>
        <end position="118"/>
    </location>
</feature>
<dbReference type="InterPro" id="IPR007123">
    <property type="entry name" value="Gelsolin-like_dom"/>
</dbReference>
<dbReference type="GO" id="GO:0051014">
    <property type="term" value="P:actin filament severing"/>
    <property type="evidence" value="ECO:0007669"/>
    <property type="project" value="TreeGrafter"/>
</dbReference>
<dbReference type="Pfam" id="PF00626">
    <property type="entry name" value="Gelsolin"/>
    <property type="match status" value="3"/>
</dbReference>
<evidence type="ECO:0000256" key="2">
    <source>
        <dbReference type="SAM" id="MobiDB-lite"/>
    </source>
</evidence>
<dbReference type="GeneID" id="14922633"/>
<dbReference type="GO" id="GO:0015629">
    <property type="term" value="C:actin cytoskeleton"/>
    <property type="evidence" value="ECO:0007669"/>
    <property type="project" value="TreeGrafter"/>
</dbReference>
<dbReference type="Gene3D" id="3.40.20.10">
    <property type="entry name" value="Severin"/>
    <property type="match status" value="6"/>
</dbReference>
<dbReference type="GO" id="GO:0051016">
    <property type="term" value="P:barbed-end actin filament capping"/>
    <property type="evidence" value="ECO:0007669"/>
    <property type="project" value="TreeGrafter"/>
</dbReference>
<accession>L8H918</accession>
<dbReference type="RefSeq" id="XP_004347104.1">
    <property type="nucleotide sequence ID" value="XM_004347054.1"/>
</dbReference>
<dbReference type="GO" id="GO:0005737">
    <property type="term" value="C:cytoplasm"/>
    <property type="evidence" value="ECO:0007669"/>
    <property type="project" value="TreeGrafter"/>
</dbReference>
<dbReference type="PANTHER" id="PTHR11977:SF51">
    <property type="entry name" value="PROTEIN FLIGHTLESS-1 HOMOLOG"/>
    <property type="match status" value="1"/>
</dbReference>
<dbReference type="SMART" id="SM00262">
    <property type="entry name" value="GEL"/>
    <property type="match status" value="6"/>
</dbReference>
<dbReference type="AlphaFoldDB" id="L8H918"/>
<keyword evidence="1" id="KW-0677">Repeat</keyword>
<dbReference type="Proteomes" id="UP000011083">
    <property type="component" value="Unassembled WGS sequence"/>
</dbReference>
<dbReference type="PANTHER" id="PTHR11977">
    <property type="entry name" value="VILLIN"/>
    <property type="match status" value="1"/>
</dbReference>
<feature type="domain" description="Gelsolin-like" evidence="3">
    <location>
        <begin position="695"/>
        <end position="765"/>
    </location>
</feature>
<feature type="compositionally biased region" description="Acidic residues" evidence="2">
    <location>
        <begin position="876"/>
        <end position="914"/>
    </location>
</feature>
<evidence type="ECO:0000313" key="5">
    <source>
        <dbReference type="Proteomes" id="UP000011083"/>
    </source>
</evidence>
<feature type="non-terminal residue" evidence="4">
    <location>
        <position position="946"/>
    </location>
</feature>
<dbReference type="InterPro" id="IPR007122">
    <property type="entry name" value="Villin/Gelsolin"/>
</dbReference>
<proteinExistence type="predicted"/>
<reference evidence="4 5" key="1">
    <citation type="journal article" date="2013" name="Genome Biol.">
        <title>Genome of Acanthamoeba castellanii highlights extensive lateral gene transfer and early evolution of tyrosine kinase signaling.</title>
        <authorList>
            <person name="Clarke M."/>
            <person name="Lohan A.J."/>
            <person name="Liu B."/>
            <person name="Lagkouvardos I."/>
            <person name="Roy S."/>
            <person name="Zafar N."/>
            <person name="Bertelli C."/>
            <person name="Schilde C."/>
            <person name="Kianianmomeni A."/>
            <person name="Burglin T.R."/>
            <person name="Frech C."/>
            <person name="Turcotte B."/>
            <person name="Kopec K.O."/>
            <person name="Synnott J.M."/>
            <person name="Choo C."/>
            <person name="Paponov I."/>
            <person name="Finkler A."/>
            <person name="Soon Heng Tan C."/>
            <person name="Hutchins A.P."/>
            <person name="Weinmeier T."/>
            <person name="Rattei T."/>
            <person name="Chu J.S."/>
            <person name="Gimenez G."/>
            <person name="Irimia M."/>
            <person name="Rigden D.J."/>
            <person name="Fitzpatrick D.A."/>
            <person name="Lorenzo-Morales J."/>
            <person name="Bateman A."/>
            <person name="Chiu C.H."/>
            <person name="Tang P."/>
            <person name="Hegemann P."/>
            <person name="Fromm H."/>
            <person name="Raoult D."/>
            <person name="Greub G."/>
            <person name="Miranda-Saavedra D."/>
            <person name="Chen N."/>
            <person name="Nash P."/>
            <person name="Ginger M.L."/>
            <person name="Horn M."/>
            <person name="Schaap P."/>
            <person name="Caler L."/>
            <person name="Loftus B."/>
        </authorList>
    </citation>
    <scope>NUCLEOTIDE SEQUENCE [LARGE SCALE GENOMIC DNA]</scope>
    <source>
        <strain evidence="4 5">Neff</strain>
    </source>
</reference>
<sequence length="946" mass="109649">KDAAYDELFGECASEDPGLYIWRVEYFIPLEIDDDDYPDLKCKPPRPARFFSEDCYVILHITSMEKAKKFTIFTWMGAKSTVDKQGAAAFRSRELNIFLNSKAMIVRESQYDESDDFMELFGWQIDYQDDGGTESAFKPTLPFSQEPRFYRLAFAPVPEPSGDAPPSSSSSNAAVVGKRRQRYFSMRQVRLSALSLNSTDVFVLDGGTDGYIFQWNGSRSERALQFKGHEICTRINRYERSCGSKIRVLEEGFEDAGREEDGSEWRNFWDYMREPLEGPVPERGPEVVDDILLCKTAVDPETGRPRLAVIRKGGETGPLSRSMLHPSAAVIMDAFTELFVWIGHGSSLLQRQIAKAAARRFRDEVNKEGRPSWTPINIIYENFEPSAFIAKFPDWCAELFAPLPSNYATAQMSHYRIAPSEPWPKISIDNVVNLRKPPQEPFVDEGGGSVEVWAIEDGKPTFTKLPAEERGHFYSGDCYLVLYTFYNPNDNMKQAYLCYFWEGRSSSNRWWPAFLFGFYPVLEKKILNYGGRPPVKIRIMEHKEPPHFMKLFNGHIIIHKGHRKKRLTKPKPKALYHIRRTTEEITHTVQVKAVVSSLNSKDAFVLLTQDYLYLWYGKGTGFEDSTAILKVPDLLQGKRTLEVFDEGEEVPAFWNLLGGWSDYVCNQQFLQKYREKARLFCFSNQTGRLEVSEVYEFFQTDLNLANVYLLDTYHEVYVWLGKSASESQYKQVLEFANRYVREMATRRKIYVPLIATEDGEEQVEFTRHFHTWVTKPPFIDPAIGRDDRYADLMFQVYKKKEQEKAKEKELRLAQAKTKEPLRKIDWIEWIRKEIPELILNEGEFSDEEDDGEEGEYYDEEEEEEEEITFDQVGERDEGEGEEDNNNSEEESSESDEPAEEEDEEIVYGEFDAGEIEEKPKAVGKTAAEYLMEKVHKESKYFKMYHT</sequence>
<dbReference type="STRING" id="1257118.L8H918"/>
<dbReference type="GO" id="GO:0008154">
    <property type="term" value="P:actin polymerization or depolymerization"/>
    <property type="evidence" value="ECO:0007669"/>
    <property type="project" value="TreeGrafter"/>
</dbReference>
<keyword evidence="5" id="KW-1185">Reference proteome</keyword>
<dbReference type="PRINTS" id="PR00597">
    <property type="entry name" value="GELSOLIN"/>
</dbReference>
<evidence type="ECO:0000313" key="4">
    <source>
        <dbReference type="EMBL" id="ELR21722.1"/>
    </source>
</evidence>
<dbReference type="OrthoDB" id="29720at2759"/>
<gene>
    <name evidence="4" type="ORF">ACA1_384570</name>
</gene>
<feature type="compositionally biased region" description="Acidic residues" evidence="2">
    <location>
        <begin position="843"/>
        <end position="868"/>
    </location>
</feature>
<dbReference type="VEuPathDB" id="AmoebaDB:ACA1_384570"/>
<organism evidence="4 5">
    <name type="scientific">Acanthamoeba castellanii (strain ATCC 30010 / Neff)</name>
    <dbReference type="NCBI Taxonomy" id="1257118"/>
    <lineage>
        <taxon>Eukaryota</taxon>
        <taxon>Amoebozoa</taxon>
        <taxon>Discosea</taxon>
        <taxon>Longamoebia</taxon>
        <taxon>Centramoebida</taxon>
        <taxon>Acanthamoebidae</taxon>
        <taxon>Acanthamoeba</taxon>
    </lineage>
</organism>
<dbReference type="SUPFAM" id="SSF55753">
    <property type="entry name" value="Actin depolymerizing proteins"/>
    <property type="match status" value="6"/>
</dbReference>
<feature type="region of interest" description="Disordered" evidence="2">
    <location>
        <begin position="840"/>
        <end position="920"/>
    </location>
</feature>
<dbReference type="InterPro" id="IPR029006">
    <property type="entry name" value="ADF-H/Gelsolin-like_dom_sf"/>
</dbReference>
<name>L8H918_ACACF</name>
<dbReference type="KEGG" id="acan:ACA1_384570"/>